<sequence>MGSFSCCHCRLVCMFIRLVCYVTLQISAGADTPIAPMHSSKSKTDAAVNQQNAQPKLGSERFRTRTVLPTPKRPRRSRRLSIGSN</sequence>
<gene>
    <name evidence="3" type="ORF">BCR44DRAFT_1070608</name>
</gene>
<evidence type="ECO:0000256" key="2">
    <source>
        <dbReference type="SAM" id="SignalP"/>
    </source>
</evidence>
<feature type="region of interest" description="Disordered" evidence="1">
    <location>
        <begin position="33"/>
        <end position="85"/>
    </location>
</feature>
<accession>A0A1Y2H692</accession>
<dbReference type="EMBL" id="MCFL01000162">
    <property type="protein sequence ID" value="ORZ29511.1"/>
    <property type="molecule type" value="Genomic_DNA"/>
</dbReference>
<dbReference type="Proteomes" id="UP000193411">
    <property type="component" value="Unassembled WGS sequence"/>
</dbReference>
<organism evidence="3 4">
    <name type="scientific">Catenaria anguillulae PL171</name>
    <dbReference type="NCBI Taxonomy" id="765915"/>
    <lineage>
        <taxon>Eukaryota</taxon>
        <taxon>Fungi</taxon>
        <taxon>Fungi incertae sedis</taxon>
        <taxon>Blastocladiomycota</taxon>
        <taxon>Blastocladiomycetes</taxon>
        <taxon>Blastocladiales</taxon>
        <taxon>Catenariaceae</taxon>
        <taxon>Catenaria</taxon>
    </lineage>
</organism>
<evidence type="ECO:0000256" key="1">
    <source>
        <dbReference type="SAM" id="MobiDB-lite"/>
    </source>
</evidence>
<keyword evidence="4" id="KW-1185">Reference proteome</keyword>
<keyword evidence="2" id="KW-0732">Signal</keyword>
<protein>
    <recommendedName>
        <fullName evidence="5">Secreted protein</fullName>
    </recommendedName>
</protein>
<evidence type="ECO:0008006" key="5">
    <source>
        <dbReference type="Google" id="ProtNLM"/>
    </source>
</evidence>
<feature type="chain" id="PRO_5011009596" description="Secreted protein" evidence="2">
    <location>
        <begin position="30"/>
        <end position="85"/>
    </location>
</feature>
<name>A0A1Y2H692_9FUNG</name>
<feature type="signal peptide" evidence="2">
    <location>
        <begin position="1"/>
        <end position="29"/>
    </location>
</feature>
<comment type="caution">
    <text evidence="3">The sequence shown here is derived from an EMBL/GenBank/DDBJ whole genome shotgun (WGS) entry which is preliminary data.</text>
</comment>
<reference evidence="3 4" key="1">
    <citation type="submission" date="2016-07" db="EMBL/GenBank/DDBJ databases">
        <title>Pervasive Adenine N6-methylation of Active Genes in Fungi.</title>
        <authorList>
            <consortium name="DOE Joint Genome Institute"/>
            <person name="Mondo S.J."/>
            <person name="Dannebaum R.O."/>
            <person name="Kuo R.C."/>
            <person name="Labutti K."/>
            <person name="Haridas S."/>
            <person name="Kuo A."/>
            <person name="Salamov A."/>
            <person name="Ahrendt S.R."/>
            <person name="Lipzen A."/>
            <person name="Sullivan W."/>
            <person name="Andreopoulos W.B."/>
            <person name="Clum A."/>
            <person name="Lindquist E."/>
            <person name="Daum C."/>
            <person name="Ramamoorthy G.K."/>
            <person name="Gryganskyi A."/>
            <person name="Culley D."/>
            <person name="Magnuson J.K."/>
            <person name="James T.Y."/>
            <person name="O'Malley M.A."/>
            <person name="Stajich J.E."/>
            <person name="Spatafora J.W."/>
            <person name="Visel A."/>
            <person name="Grigoriev I.V."/>
        </authorList>
    </citation>
    <scope>NUCLEOTIDE SEQUENCE [LARGE SCALE GENOMIC DNA]</scope>
    <source>
        <strain evidence="3 4">PL171</strain>
    </source>
</reference>
<dbReference type="AlphaFoldDB" id="A0A1Y2H692"/>
<evidence type="ECO:0000313" key="4">
    <source>
        <dbReference type="Proteomes" id="UP000193411"/>
    </source>
</evidence>
<evidence type="ECO:0000313" key="3">
    <source>
        <dbReference type="EMBL" id="ORZ29511.1"/>
    </source>
</evidence>
<proteinExistence type="predicted"/>